<dbReference type="InterPro" id="IPR004919">
    <property type="entry name" value="GmrSD_N"/>
</dbReference>
<gene>
    <name evidence="3" type="ORF">HMPREF9333_01767</name>
</gene>
<evidence type="ECO:0000313" key="4">
    <source>
        <dbReference type="Proteomes" id="UP000003011"/>
    </source>
</evidence>
<dbReference type="Proteomes" id="UP000003011">
    <property type="component" value="Unassembled WGS sequence"/>
</dbReference>
<organism evidence="3 4">
    <name type="scientific">Johnsonella ignava ATCC 51276</name>
    <dbReference type="NCBI Taxonomy" id="679200"/>
    <lineage>
        <taxon>Bacteria</taxon>
        <taxon>Bacillati</taxon>
        <taxon>Bacillota</taxon>
        <taxon>Clostridia</taxon>
        <taxon>Lachnospirales</taxon>
        <taxon>Lachnospiraceae</taxon>
        <taxon>Johnsonella</taxon>
    </lineage>
</organism>
<dbReference type="Pfam" id="PF07510">
    <property type="entry name" value="GmrSD_C"/>
    <property type="match status" value="1"/>
</dbReference>
<evidence type="ECO:0008006" key="5">
    <source>
        <dbReference type="Google" id="ProtNLM"/>
    </source>
</evidence>
<evidence type="ECO:0000259" key="1">
    <source>
        <dbReference type="Pfam" id="PF03235"/>
    </source>
</evidence>
<evidence type="ECO:0000313" key="3">
    <source>
        <dbReference type="EMBL" id="EHI55048.1"/>
    </source>
</evidence>
<dbReference type="eggNOG" id="COG1479">
    <property type="taxonomic scope" value="Bacteria"/>
</dbReference>
<dbReference type="PANTHER" id="PTHR35149">
    <property type="entry name" value="SLL5132 PROTEIN"/>
    <property type="match status" value="1"/>
</dbReference>
<dbReference type="STRING" id="679200.HMPREF9333_01767"/>
<dbReference type="HOGENOM" id="CLU_023391_0_0_9"/>
<dbReference type="EMBL" id="ACZL01000030">
    <property type="protein sequence ID" value="EHI55048.1"/>
    <property type="molecule type" value="Genomic_DNA"/>
</dbReference>
<protein>
    <recommendedName>
        <fullName evidence="5">DUF262 domain-containing protein</fullName>
    </recommendedName>
</protein>
<feature type="domain" description="GmrSD restriction endonucleases N-terminal" evidence="1">
    <location>
        <begin position="17"/>
        <end position="197"/>
    </location>
</feature>
<dbReference type="InterPro" id="IPR011089">
    <property type="entry name" value="GmrSD_C"/>
</dbReference>
<dbReference type="PANTHER" id="PTHR35149:SF1">
    <property type="entry name" value="DUF5655 DOMAIN-CONTAINING PROTEIN"/>
    <property type="match status" value="1"/>
</dbReference>
<dbReference type="RefSeq" id="WP_005541550.1">
    <property type="nucleotide sequence ID" value="NZ_JH378835.1"/>
</dbReference>
<dbReference type="AlphaFoldDB" id="G5GJM7"/>
<reference evidence="3 4" key="1">
    <citation type="submission" date="2011-08" db="EMBL/GenBank/DDBJ databases">
        <title>The Genome Sequence of Johnsonella ignava ATCC 51276.</title>
        <authorList>
            <consortium name="The Broad Institute Genome Sequencing Platform"/>
            <person name="Earl A."/>
            <person name="Ward D."/>
            <person name="Feldgarden M."/>
            <person name="Gevers D."/>
            <person name="Izard J."/>
            <person name="Blanton J.M."/>
            <person name="Baranova O.V."/>
            <person name="Dewhirst F.E."/>
            <person name="Young S.K."/>
            <person name="Zeng Q."/>
            <person name="Gargeya S."/>
            <person name="Fitzgerald M."/>
            <person name="Haas B."/>
            <person name="Abouelleil A."/>
            <person name="Alvarado L."/>
            <person name="Arachchi H.M."/>
            <person name="Berlin A."/>
            <person name="Brown A."/>
            <person name="Chapman S.B."/>
            <person name="Chen Z."/>
            <person name="Dunbar C."/>
            <person name="Freedman E."/>
            <person name="Gearin G."/>
            <person name="Gellesch M."/>
            <person name="Goldberg J."/>
            <person name="Griggs A."/>
            <person name="Gujja S."/>
            <person name="Heiman D."/>
            <person name="Howarth C."/>
            <person name="Larson L."/>
            <person name="Lui A."/>
            <person name="MacDonald P.J.P."/>
            <person name="Montmayeur A."/>
            <person name="Murphy C."/>
            <person name="Neiman D."/>
            <person name="Pearson M."/>
            <person name="Priest M."/>
            <person name="Roberts A."/>
            <person name="Saif S."/>
            <person name="Shea T."/>
            <person name="Shenoy N."/>
            <person name="Sisk P."/>
            <person name="Stolte C."/>
            <person name="Sykes S."/>
            <person name="Wortman J."/>
            <person name="Nusbaum C."/>
            <person name="Birren B."/>
        </authorList>
    </citation>
    <scope>NUCLEOTIDE SEQUENCE [LARGE SCALE GENOMIC DNA]</scope>
    <source>
        <strain evidence="3 4">ATCC 51276</strain>
    </source>
</reference>
<accession>G5GJM7</accession>
<sequence length="647" mass="76151">MSKLVTELHIIGRENNIFDTDIEYTIPLYQRAYAWEDKQLVQLLEDIQDVSEGTNYYIGSLIVSKQSGKYEVVDGQQRLTSLYILLNCLGIKTRPALTFACREKSNYTLRNIEELLLENRSKLDMDRIEFSIQRGVKILSHELGKPDFNKKDFLRKLNKVIVYRIEVPENTDLNRYFEIMNTRGEQLEQHDILKAALMSYLSNDAEKAVFAKIWDACSDMTGYVQMHFSSKNNAIREAIFGREWNELPQKSWLKYKNIMKYNEDEATGQCITDIIDKNFKVAEDDRYLDADTRVRFESIIEFPYFLLHTLRVYITLYGVAHKNAAKDITDKLLDDKKLIDAFDRVILYGVKEKGEINENKEKFSREFIMCLLRTRYLFDKYIVKREYTNDSSDGEWSLKSLYVSRNRKQIRPYYKNTRFIEIGQRNTTNDLRIKNNTMIQSALRVSYTSPKVMHWITRLLIWLSEGNCKHTENEYITGFDTIAEDIAIEAVKENFLDTCEKGVYSLGVNTPHIVFNYLDYLLWFYDSEGKYSDFTFEFRNSIEHWYPQNPSEGTFEQWKDGVDRFGNLCIIQRNINSKFSNMSPEAKKSTFKDMISKGSIKLRIMSELTEKKGNKAASLYWKETMCKQHEEEMMNILLEACGIDEQE</sequence>
<evidence type="ECO:0000259" key="2">
    <source>
        <dbReference type="Pfam" id="PF07510"/>
    </source>
</evidence>
<dbReference type="Pfam" id="PF03235">
    <property type="entry name" value="GmrSD_N"/>
    <property type="match status" value="1"/>
</dbReference>
<dbReference type="OrthoDB" id="9798761at2"/>
<proteinExistence type="predicted"/>
<name>G5GJM7_9FIRM</name>
<feature type="domain" description="GmrSD restriction endonucleases C-terminal" evidence="2">
    <location>
        <begin position="515"/>
        <end position="635"/>
    </location>
</feature>
<comment type="caution">
    <text evidence="3">The sequence shown here is derived from an EMBL/GenBank/DDBJ whole genome shotgun (WGS) entry which is preliminary data.</text>
</comment>
<dbReference type="PATRIC" id="fig|679200.3.peg.1869"/>
<keyword evidence="4" id="KW-1185">Reference proteome</keyword>